<evidence type="ECO:0000256" key="1">
    <source>
        <dbReference type="SAM" id="Phobius"/>
    </source>
</evidence>
<sequence length="178" mass="20643">MNKEGEMNQQEMKALKKKIAIRFSLIPLFLGLIILLPAWTLKFWQAYTYLVVLVVPMIFALLYFLKKDPKFLERRTRVKEKEKQQKLLSILSTAIFLTGFIIPGLDHRFAWSDVPIYIVITADIIVLLGYLIILFVFKQNSYASCIIEVNENQKVISTGLYGVVRHPMYLGVLIMFLP</sequence>
<gene>
    <name evidence="2" type="ORF">S06H3_38948</name>
</gene>
<feature type="transmembrane region" description="Helical" evidence="1">
    <location>
        <begin position="20"/>
        <end position="40"/>
    </location>
</feature>
<feature type="transmembrane region" description="Helical" evidence="1">
    <location>
        <begin position="46"/>
        <end position="65"/>
    </location>
</feature>
<keyword evidence="1" id="KW-0812">Transmembrane</keyword>
<dbReference type="PANTHER" id="PTHR43847">
    <property type="entry name" value="BLL3993 PROTEIN"/>
    <property type="match status" value="1"/>
</dbReference>
<comment type="caution">
    <text evidence="2">The sequence shown here is derived from an EMBL/GenBank/DDBJ whole genome shotgun (WGS) entry which is preliminary data.</text>
</comment>
<dbReference type="EMBL" id="BARV01023784">
    <property type="protein sequence ID" value="GAI40717.1"/>
    <property type="molecule type" value="Genomic_DNA"/>
</dbReference>
<dbReference type="PANTHER" id="PTHR43847:SF1">
    <property type="entry name" value="BLL3993 PROTEIN"/>
    <property type="match status" value="1"/>
</dbReference>
<evidence type="ECO:0000313" key="2">
    <source>
        <dbReference type="EMBL" id="GAI40717.1"/>
    </source>
</evidence>
<feature type="transmembrane region" description="Helical" evidence="1">
    <location>
        <begin position="116"/>
        <end position="137"/>
    </location>
</feature>
<protein>
    <recommendedName>
        <fullName evidence="3">NnrU domain-containing protein</fullName>
    </recommendedName>
</protein>
<dbReference type="InterPro" id="IPR052527">
    <property type="entry name" value="Metal_cation-efflux_comp"/>
</dbReference>
<reference evidence="2" key="1">
    <citation type="journal article" date="2014" name="Front. Microbiol.">
        <title>High frequency of phylogenetically diverse reductive dehalogenase-homologous genes in deep subseafloor sedimentary metagenomes.</title>
        <authorList>
            <person name="Kawai M."/>
            <person name="Futagami T."/>
            <person name="Toyoda A."/>
            <person name="Takaki Y."/>
            <person name="Nishi S."/>
            <person name="Hori S."/>
            <person name="Arai W."/>
            <person name="Tsubouchi T."/>
            <person name="Morono Y."/>
            <person name="Uchiyama I."/>
            <person name="Ito T."/>
            <person name="Fujiyama A."/>
            <person name="Inagaki F."/>
            <person name="Takami H."/>
        </authorList>
    </citation>
    <scope>NUCLEOTIDE SEQUENCE</scope>
    <source>
        <strain evidence="2">Expedition CK06-06</strain>
    </source>
</reference>
<feature type="transmembrane region" description="Helical" evidence="1">
    <location>
        <begin position="86"/>
        <end position="104"/>
    </location>
</feature>
<dbReference type="AlphaFoldDB" id="X1N9M4"/>
<proteinExistence type="predicted"/>
<keyword evidence="1" id="KW-0472">Membrane</keyword>
<name>X1N9M4_9ZZZZ</name>
<feature type="non-terminal residue" evidence="2">
    <location>
        <position position="178"/>
    </location>
</feature>
<keyword evidence="1" id="KW-1133">Transmembrane helix</keyword>
<accession>X1N9M4</accession>
<organism evidence="2">
    <name type="scientific">marine sediment metagenome</name>
    <dbReference type="NCBI Taxonomy" id="412755"/>
    <lineage>
        <taxon>unclassified sequences</taxon>
        <taxon>metagenomes</taxon>
        <taxon>ecological metagenomes</taxon>
    </lineage>
</organism>
<evidence type="ECO:0008006" key="3">
    <source>
        <dbReference type="Google" id="ProtNLM"/>
    </source>
</evidence>
<dbReference type="Gene3D" id="1.20.120.1630">
    <property type="match status" value="1"/>
</dbReference>